<feature type="coiled-coil region" evidence="52">
    <location>
        <begin position="1521"/>
        <end position="1548"/>
    </location>
</feature>
<evidence type="ECO:0000256" key="34">
    <source>
        <dbReference type="ARBA" id="ARBA00022884"/>
    </source>
</evidence>
<proteinExistence type="inferred from homology"/>
<dbReference type="GO" id="GO:0005524">
    <property type="term" value="F:ATP binding"/>
    <property type="evidence" value="ECO:0007669"/>
    <property type="project" value="UniProtKB-KW"/>
</dbReference>
<dbReference type="InterPro" id="IPR000605">
    <property type="entry name" value="Helicase_SF3_ssDNA/RNA_vir"/>
</dbReference>
<keyword evidence="24" id="KW-0547">Nucleotide-binding</keyword>
<comment type="function">
    <text evidence="1">Forms a primer, VPg-pU, which is utilized by the polymerase for the initiation of RNA chains.</text>
</comment>
<keyword evidence="22" id="KW-0519">Myristate</keyword>
<keyword evidence="52" id="KW-0175">Coiled coil</keyword>
<keyword evidence="14" id="KW-0597">Phosphoprotein</keyword>
<dbReference type="Pfam" id="PF00680">
    <property type="entry name" value="RdRP_1"/>
    <property type="match status" value="1"/>
</dbReference>
<evidence type="ECO:0000256" key="33">
    <source>
        <dbReference type="ARBA" id="ARBA00022870"/>
    </source>
</evidence>
<evidence type="ECO:0000256" key="30">
    <source>
        <dbReference type="ARBA" id="ARBA00022833"/>
    </source>
</evidence>
<evidence type="ECO:0000256" key="2">
    <source>
        <dbReference type="ARBA" id="ARBA00002982"/>
    </source>
</evidence>
<dbReference type="InterPro" id="IPR001205">
    <property type="entry name" value="RNA-dir_pol_C"/>
</dbReference>
<evidence type="ECO:0000256" key="26">
    <source>
        <dbReference type="ARBA" id="ARBA00022801"/>
    </source>
</evidence>
<comment type="function">
    <text evidence="45">Lies on the inner surface of the capsid shell. After binding to the host receptor, the capsid undergoes conformational changes. Capsid protein VP4 is released, capsid protein VP1 N-terminus is externalized, and together, they shape a pore in the host membrane through which the viral genome is translocated into the host cell cytoplasm. After genome has been released, the channel shrinks.</text>
</comment>
<keyword evidence="31" id="KW-0067">ATP-binding</keyword>
<keyword evidence="20" id="KW-0548">Nucleotidyltransferase</keyword>
<dbReference type="PROSITE" id="PS51874">
    <property type="entry name" value="PCV_3C_PRO"/>
    <property type="match status" value="1"/>
</dbReference>
<evidence type="ECO:0000256" key="32">
    <source>
        <dbReference type="ARBA" id="ARBA00022844"/>
    </source>
</evidence>
<evidence type="ECO:0000256" key="4">
    <source>
        <dbReference type="ARBA" id="ARBA00004017"/>
    </source>
</evidence>
<dbReference type="PRINTS" id="PR00918">
    <property type="entry name" value="CALICVIRUSNS"/>
</dbReference>
<dbReference type="Gene3D" id="4.10.90.10">
    <property type="entry name" value="Capsid protein VP4 superfamily, Picornavirus"/>
    <property type="match status" value="1"/>
</dbReference>
<dbReference type="Pfam" id="PF00548">
    <property type="entry name" value="Peptidase_C3"/>
    <property type="match status" value="1"/>
</dbReference>
<keyword evidence="35" id="KW-0693">Viral RNA replication</keyword>
<keyword evidence="43" id="KW-0407">Ion channel</keyword>
<comment type="subunit">
    <text evidence="51">Interacts with host EIF4E. Interacts with the leader protein.</text>
</comment>
<evidence type="ECO:0000256" key="52">
    <source>
        <dbReference type="SAM" id="Coils"/>
    </source>
</evidence>
<dbReference type="SUPFAM" id="SSF56672">
    <property type="entry name" value="DNA/RNA polymerases"/>
    <property type="match status" value="1"/>
</dbReference>
<evidence type="ECO:0000256" key="6">
    <source>
        <dbReference type="ARBA" id="ARBA00004307"/>
    </source>
</evidence>
<evidence type="ECO:0000256" key="38">
    <source>
        <dbReference type="ARBA" id="ARBA00023136"/>
    </source>
</evidence>
<dbReference type="GO" id="GO:0039694">
    <property type="term" value="P:viral RNA genome replication"/>
    <property type="evidence" value="ECO:0007669"/>
    <property type="project" value="InterPro"/>
</dbReference>
<dbReference type="FunFam" id="3.30.70.270:FF:000065">
    <property type="entry name" value="Genome polyprotein"/>
    <property type="match status" value="1"/>
</dbReference>
<comment type="function">
    <text evidence="4">Affects membrane integrity and causes an increase in membrane permeability.</text>
</comment>
<comment type="function">
    <text evidence="49">Forms an icosahedral capsid of pseudo T=3 symmetry with capsid proteins VP2 and VP3. Together they form an icosahedral capsid composed of 60 copies of each VP1, VP2, and VP3, with a diameter of approximately 300 Angstroms. VP4 lies on the inner surface of the protein shell formed by VP1, VP2 and VP3. All the three latter proteins contain a beta-sheet structure called beta-barrel jelly roll. VP1 is situated at the 12 fivefold axes, whereas VP2 and VP3 are located at the quasi-sixfold axes.</text>
</comment>
<evidence type="ECO:0000256" key="37">
    <source>
        <dbReference type="ARBA" id="ARBA00023065"/>
    </source>
</evidence>
<keyword evidence="39" id="KW-1015">Disulfide bond</keyword>
<keyword evidence="15" id="KW-0167">Capsid protein</keyword>
<evidence type="ECO:0000256" key="45">
    <source>
        <dbReference type="ARBA" id="ARBA00033716"/>
    </source>
</evidence>
<keyword evidence="29" id="KW-0788">Thiol protease</keyword>
<dbReference type="InterPro" id="IPR043502">
    <property type="entry name" value="DNA/RNA_pol_sf"/>
</dbReference>
<keyword evidence="28" id="KW-0347">Helicase</keyword>
<evidence type="ECO:0000256" key="11">
    <source>
        <dbReference type="ARBA" id="ARBA00022484"/>
    </source>
</evidence>
<dbReference type="GO" id="GO:0003724">
    <property type="term" value="F:RNA helicase activity"/>
    <property type="evidence" value="ECO:0007669"/>
    <property type="project" value="UniProtKB-EC"/>
</dbReference>
<evidence type="ECO:0000256" key="42">
    <source>
        <dbReference type="ARBA" id="ARBA00023296"/>
    </source>
</evidence>
<keyword evidence="11" id="KW-0696">RNA-directed RNA polymerase</keyword>
<dbReference type="InterPro" id="IPR037080">
    <property type="entry name" value="Capsid_VP4_sf_Picornavirus"/>
</dbReference>
<evidence type="ECO:0000256" key="7">
    <source>
        <dbReference type="ARBA" id="ARBA00004328"/>
    </source>
</evidence>
<dbReference type="Gene3D" id="2.40.10.10">
    <property type="entry name" value="Trypsin-like serine proteases"/>
    <property type="match status" value="1"/>
</dbReference>
<evidence type="ECO:0000256" key="29">
    <source>
        <dbReference type="ARBA" id="ARBA00022807"/>
    </source>
</evidence>
<comment type="function">
    <text evidence="46">Replicates the genomic and antigenomic RNAs by recognizing replications specific signals. Performs VPg uridylylation.</text>
</comment>
<dbReference type="GO" id="GO:0015267">
    <property type="term" value="F:channel activity"/>
    <property type="evidence" value="ECO:0007669"/>
    <property type="project" value="UniProtKB-KW"/>
</dbReference>
<evidence type="ECO:0000256" key="5">
    <source>
        <dbReference type="ARBA" id="ARBA00004295"/>
    </source>
</evidence>
<evidence type="ECO:0000256" key="28">
    <source>
        <dbReference type="ARBA" id="ARBA00022806"/>
    </source>
</evidence>
<dbReference type="InterPro" id="IPR033703">
    <property type="entry name" value="Rhv-like"/>
</dbReference>
<evidence type="ECO:0000259" key="56">
    <source>
        <dbReference type="PROSITE" id="PS51874"/>
    </source>
</evidence>
<dbReference type="InterPro" id="IPR001676">
    <property type="entry name" value="Picornavirus_capsid"/>
</dbReference>
<keyword evidence="10" id="KW-0813">Transport</keyword>
<dbReference type="GO" id="GO:0044196">
    <property type="term" value="C:host cell nucleolus"/>
    <property type="evidence" value="ECO:0007669"/>
    <property type="project" value="UniProtKB-SubCell"/>
</dbReference>
<sequence length="2295" mass="257312">MACKHGYPLLCPLCTALDITPDGSFTLLFDNEWYPTDLLTVNLDDDVFYPPDTNMDWTDLPLIQDIVMEPQGNSNSSDKNNSQSSGNEGVIINNYYSNQYQNSIDLSANANGVGKENSKPQGQLMNILGSAADAFKNIAPLLMDQNTEEMTNLSDRVSSDTAGNTATNTQSTVGRLFGFGQRHKGKHPASCADTATDKVLAAERYYTIKLASWTKTQESFDHIRVPLPHALAGENGGVFSSTLRRHYLCKCGWRIQVQCNASQFHAGSLLVFMAPEFDTSNHSTEVEPRADTAFKVDANWQKHTQILTGHAYVNTTTKVNVPLALNHQNFWQWTTYPHQILNLRTNTTCDLEVPYVNVCPTSSWTQHANWTLVIAVLTPLQYSQGSATTIEITASIQPVKPVFNGLRHTVVNPQSPFPVTVREHAGTFFSTTPDTTVPVYGNTISTPFDYMCGEFTDLLSLCKIPTFLGNLDSNKKRIPYFSATNSTPATPLVTYQVTLSCSCMANSMLAAVARNFNQYRGSLNYLFVFTGSAMTKGKFLISYTPPGAGEPKTLDQAMQATYAIWDLGLNSSYNFTVPFISPTHYRQTSYNTPTITSVDGWLTVWQLTPLTYPLGVPNDSHILTLVSGGDDFTLRMPVTFTKYVPQGVDNAEKGKVSDDNASTDFVAEPVKLLENQTRVSFFYDRSTLSSVLHSTSDVSSKFTPSTAENLQNSILLTPLPSDIVNNSVLPEQERWISFASPTTQKPPYKTKQDWNFVMFSPFTYYKCDLEVTLSKNDKETISSVVRYVPCGAPSDLSDQTMPRTPSLADTRDPHMWVVGRGTTNQISFVIPYTSPLSVLPSVWFNGFSNFDNSSRFGVAPNADFGRLLLQGQGTFSVHYRYKKMRVFCPRPTVFIPWPNPQDTKIKSVRPTPTLELQNSISIYRVDLFINFSDEIIQFTYKVHGRTVCQYEIPGFGLSRSGRLLVCMGEKPCQLPISTPKCFYHIVFTGSRNSFGVSIYKARYRPWKQPLHDELHDHGFPTFTDFFKAVRDYHASYYKQRLQHDIETNPGPVQSVFQLQGGVLTKSQAPMSGLQSMLLRAIGIEADCTEFTRAVNLITDLCNTWESAKTTLSSPEFWTKMVMRIVKMVAASVLYLHNPDLTTTVCLSLMAGIDILTNDSVFNWLSTKLSKFFHTPAPPIVPLLQQQSPIREANDNFNLAKNIEWAIKTIKRIVEWITSWFKQEETSPQAKLDKMLTDFPEHCNSILAMRNGRKAYTDCASAFKYFEQLYNLAVQCKRIPLATLCEKFKNKHDHAVARPEPVVVVLRGNAGQGKSVTSQIIAQAVSKLSFGRQSVYSLPPDSDYLDGYENQYSVIMDDLGQNPDGEDFKVFCQMVSSTNFLPNMAHLEKKGTPFTSNFIIATTNLPKFRPVTVAHYPAVDRRITFDLTVEAGDECVTHNGMLDVEKAFAEIPGKPQLDCFNTDCRLLHKRGVRFVCNRTKNIYNLQQVVKMVKSTIDNKVENLKKMNTLVAQSPGNDMDYVLTCLRQTNAALQDQIDELQEAFNQAQERQNFLSDWLKVSAIVFASIASLSAVCKLVSRFKNLVCPAPVQIQLSEGEQAAYSGGKKGEKQTLQVLDVQGGGKIVAQAGNPVMDYEVNIAKNMVTPITFFYADKAQVTQSCLLIKGHLFVVNRHVAETDWCAFELKGTRHERDSVQMRSVNKSGMEVDLTFVKVVKGPLFKDNSKKFCSKNDDFPARNETVTGIMNTGVPFVFTGKFLIGNQPVNTTTGACFNHCIHYRATTHRGWCGSALICHVNGKKAVYAMHSAGGGGMAAATIITQEMIEAAEKALDCLTPQGAIVEIGIDTVVHVPRKTKLRRTVAHPCFQPKFEPAVLSRYDPRTTKDVDQVAFSKHTTNLEELPSVFSMVAREYANRVFTTIGKENQILTPEQAILGLPGMDPMEKDTSPGLPYTQQGLKRAQLVNFEQGTMVQNLKEAHTKLTEGNYEDILYQSFLKDEIRPIEKIHEAKTRIVDVPPFHHCIWGRQLLGRFASRFQTNPGLDLGSAIGTDPDTDWTAFAFQLLQYKYVYDVDYSNFDASHSTAMFEVLIENFFTIENGFDERIGDYLRSLAVSRHAFEERRVLVRGGLPSGCAATSMLNTIINNIVIRAALHLTYSNFEFDDIKVLSYGDDLLIATNYQINFNLVKQRLAPFNYKITPANKTVEFPEISNLYEVTFLKRKFVRHNSCLFKPQMDTENLKAMVSYCRPGTLKEKLNSIALLAVHSGKSVYDEIFDPFRRIGIIIPEHSTMLYRWLNLFR</sequence>
<keyword evidence="25" id="KW-0863">Zinc-finger</keyword>
<keyword evidence="26" id="KW-0378">Hydrolase</keyword>
<dbReference type="GO" id="GO:0034220">
    <property type="term" value="P:monoatomic ion transmembrane transport"/>
    <property type="evidence" value="ECO:0007669"/>
    <property type="project" value="UniProtKB-KW"/>
</dbReference>
<evidence type="ECO:0000256" key="51">
    <source>
        <dbReference type="ARBA" id="ARBA00062913"/>
    </source>
</evidence>
<dbReference type="GO" id="GO:0039618">
    <property type="term" value="C:T=pseudo3 icosahedral viral capsid"/>
    <property type="evidence" value="ECO:0007669"/>
    <property type="project" value="UniProtKB-KW"/>
</dbReference>
<keyword evidence="38" id="KW-0472">Membrane</keyword>
<accession>A0A3T1DFQ6</accession>
<keyword evidence="21" id="KW-1143">T=pseudo3 icosahedral capsid protein</keyword>
<dbReference type="SUPFAM" id="SSF88633">
    <property type="entry name" value="Positive stranded ssRNA viruses"/>
    <property type="match status" value="2"/>
</dbReference>
<evidence type="ECO:0000259" key="54">
    <source>
        <dbReference type="PROSITE" id="PS50507"/>
    </source>
</evidence>
<dbReference type="InterPro" id="IPR044067">
    <property type="entry name" value="PCV_3C_PRO"/>
</dbReference>
<feature type="compositionally biased region" description="Low complexity" evidence="53">
    <location>
        <begin position="73"/>
        <end position="88"/>
    </location>
</feature>
<dbReference type="GO" id="GO:0005198">
    <property type="term" value="F:structural molecule activity"/>
    <property type="evidence" value="ECO:0007669"/>
    <property type="project" value="InterPro"/>
</dbReference>
<dbReference type="InterPro" id="IPR027417">
    <property type="entry name" value="P-loop_NTPase"/>
</dbReference>
<dbReference type="InterPro" id="IPR029053">
    <property type="entry name" value="Viral_coat"/>
</dbReference>
<dbReference type="FunFam" id="2.60.120.20:FF:000011">
    <property type="entry name" value="Genome polyprotein"/>
    <property type="match status" value="1"/>
</dbReference>
<keyword evidence="18" id="KW-0645">Protease</keyword>
<dbReference type="GO" id="GO:0008270">
    <property type="term" value="F:zinc ion binding"/>
    <property type="evidence" value="ECO:0007669"/>
    <property type="project" value="UniProtKB-KW"/>
</dbReference>
<evidence type="ECO:0000256" key="3">
    <source>
        <dbReference type="ARBA" id="ARBA00003704"/>
    </source>
</evidence>
<keyword evidence="41" id="KW-0449">Lipoprotein</keyword>
<evidence type="ECO:0000256" key="27">
    <source>
        <dbReference type="ARBA" id="ARBA00022804"/>
    </source>
</evidence>
<dbReference type="Gene3D" id="2.60.120.20">
    <property type="match status" value="3"/>
</dbReference>
<evidence type="ECO:0000256" key="39">
    <source>
        <dbReference type="ARBA" id="ARBA00023157"/>
    </source>
</evidence>
<keyword evidence="33" id="KW-1043">Host membrane</keyword>
<evidence type="ECO:0000256" key="36">
    <source>
        <dbReference type="ARBA" id="ARBA00023039"/>
    </source>
</evidence>
<keyword evidence="19" id="KW-0808">Transferase</keyword>
<dbReference type="InterPro" id="IPR043128">
    <property type="entry name" value="Rev_trsase/Diguanyl_cyclase"/>
</dbReference>
<keyword evidence="23" id="KW-0479">Metal-binding</keyword>
<comment type="function">
    <text evidence="3">Serves as membrane anchor via its hydrophobic domain.</text>
</comment>
<organism evidence="57">
    <name type="scientific">Saffold virus 3</name>
    <dbReference type="NCBI Taxonomy" id="1982742"/>
    <lineage>
        <taxon>Viruses</taxon>
        <taxon>Riboviria</taxon>
        <taxon>Orthornavirae</taxon>
        <taxon>Pisuviricota</taxon>
        <taxon>Pisoniviricetes</taxon>
        <taxon>Picornavirales</taxon>
        <taxon>Picornaviridae</taxon>
        <taxon>Caphthovirinae</taxon>
        <taxon>Cardiovirus</taxon>
        <taxon>Cardiovirus saffoldi</taxon>
        <taxon>Cardiovirus D</taxon>
    </lineage>
</organism>
<dbReference type="SUPFAM" id="SSF52540">
    <property type="entry name" value="P-loop containing nucleoside triphosphate hydrolases"/>
    <property type="match status" value="1"/>
</dbReference>
<evidence type="ECO:0000256" key="16">
    <source>
        <dbReference type="ARBA" id="ARBA00022562"/>
    </source>
</evidence>
<evidence type="ECO:0000256" key="47">
    <source>
        <dbReference type="ARBA" id="ARBA00047984"/>
    </source>
</evidence>
<reference evidence="57" key="1">
    <citation type="submission" date="2019-01" db="EMBL/GenBank/DDBJ databases">
        <title>Clinical Characteristics of Saffold Virus Infection in Children.</title>
        <authorList>
            <person name="Ugai S."/>
            <person name="Iwaya A."/>
            <person name="Taneichi H."/>
            <person name="Hirokawa C."/>
            <person name="Aizawa Y."/>
            <person name="Hatakeyama S."/>
            <person name="Saitoh A."/>
        </authorList>
    </citation>
    <scope>NUCLEOTIDE SEQUENCE</scope>
    <source>
        <strain evidence="57">NGT07-987</strain>
    </source>
</reference>
<evidence type="ECO:0000256" key="43">
    <source>
        <dbReference type="ARBA" id="ARBA00023303"/>
    </source>
</evidence>
<keyword evidence="13" id="KW-0191">Covalent protein-RNA linkage</keyword>
<evidence type="ECO:0000256" key="21">
    <source>
        <dbReference type="ARBA" id="ARBA00022706"/>
    </source>
</evidence>
<keyword evidence="30" id="KW-0862">Zinc</keyword>
<dbReference type="InterPro" id="IPR007094">
    <property type="entry name" value="RNA-dir_pol_PSvirus"/>
</dbReference>
<comment type="function">
    <text evidence="44">Associates with and induces structural rearrangements of intracellular membranes. It displays RNA-binding, nucleotide binding and NTPase activities.</text>
</comment>
<keyword evidence="32" id="KW-0946">Virion</keyword>
<protein>
    <recommendedName>
        <fullName evidence="9">Genome polyprotein</fullName>
    </recommendedName>
</protein>
<dbReference type="FunFam" id="4.10.90.10:FF:000002">
    <property type="entry name" value="Genome polyprotein"/>
    <property type="match status" value="1"/>
</dbReference>
<comment type="similarity">
    <text evidence="8">Belongs to the picornaviruses polyprotein family.</text>
</comment>
<keyword evidence="36" id="KW-1182">Viral ion channel</keyword>
<evidence type="ECO:0000313" key="57">
    <source>
        <dbReference type="EMBL" id="BBI37129.1"/>
    </source>
</evidence>
<evidence type="ECO:0000256" key="22">
    <source>
        <dbReference type="ARBA" id="ARBA00022707"/>
    </source>
</evidence>
<dbReference type="InterPro" id="IPR009003">
    <property type="entry name" value="Peptidase_S1_PA"/>
</dbReference>
<evidence type="ECO:0000256" key="14">
    <source>
        <dbReference type="ARBA" id="ARBA00022553"/>
    </source>
</evidence>
<dbReference type="InterPro" id="IPR000199">
    <property type="entry name" value="Peptidase_C3A/C3B_picornavir"/>
</dbReference>
<evidence type="ECO:0000256" key="12">
    <source>
        <dbReference type="ARBA" id="ARBA00022488"/>
    </source>
</evidence>
<keyword evidence="12" id="KW-1036">Host cytoplasmic vesicle</keyword>
<dbReference type="GO" id="GO:0044162">
    <property type="term" value="C:host cell cytoplasmic vesicle membrane"/>
    <property type="evidence" value="ECO:0007669"/>
    <property type="project" value="UniProtKB-SubCell"/>
</dbReference>
<evidence type="ECO:0000256" key="31">
    <source>
        <dbReference type="ARBA" id="ARBA00022840"/>
    </source>
</evidence>
<evidence type="ECO:0000259" key="55">
    <source>
        <dbReference type="PROSITE" id="PS51218"/>
    </source>
</evidence>
<evidence type="ECO:0000256" key="9">
    <source>
        <dbReference type="ARBA" id="ARBA00020107"/>
    </source>
</evidence>
<name>A0A3T1DFQ6_9PICO</name>
<dbReference type="Pfam" id="PF00073">
    <property type="entry name" value="Rhv"/>
    <property type="match status" value="2"/>
</dbReference>
<dbReference type="InterPro" id="IPR059138">
    <property type="entry name" value="Pico_VP1"/>
</dbReference>
<evidence type="ECO:0000256" key="20">
    <source>
        <dbReference type="ARBA" id="ARBA00022695"/>
    </source>
</evidence>
<evidence type="ECO:0000256" key="35">
    <source>
        <dbReference type="ARBA" id="ARBA00022953"/>
    </source>
</evidence>
<keyword evidence="27" id="KW-1161">Viral attachment to host cell</keyword>
<evidence type="ECO:0000256" key="44">
    <source>
        <dbReference type="ARBA" id="ARBA00024707"/>
    </source>
</evidence>
<evidence type="ECO:0000256" key="18">
    <source>
        <dbReference type="ARBA" id="ARBA00022670"/>
    </source>
</evidence>
<dbReference type="FunFam" id="2.40.10.10:FF:000145">
    <property type="entry name" value="Genome polyprotein"/>
    <property type="match status" value="1"/>
</dbReference>
<evidence type="ECO:0000256" key="40">
    <source>
        <dbReference type="ARBA" id="ARBA00023200"/>
    </source>
</evidence>
<evidence type="ECO:0000256" key="1">
    <source>
        <dbReference type="ARBA" id="ARBA00002520"/>
    </source>
</evidence>
<keyword evidence="42" id="KW-1160">Virus entry into host cell</keyword>
<evidence type="ECO:0000256" key="19">
    <source>
        <dbReference type="ARBA" id="ARBA00022679"/>
    </source>
</evidence>
<dbReference type="GO" id="GO:0004197">
    <property type="term" value="F:cysteine-type endopeptidase activity"/>
    <property type="evidence" value="ECO:0007669"/>
    <property type="project" value="InterPro"/>
</dbReference>
<keyword evidence="40" id="KW-1035">Host cytoplasm</keyword>
<dbReference type="GO" id="GO:0003723">
    <property type="term" value="F:RNA binding"/>
    <property type="evidence" value="ECO:0007669"/>
    <property type="project" value="UniProtKB-KW"/>
</dbReference>
<evidence type="ECO:0000256" key="41">
    <source>
        <dbReference type="ARBA" id="ARBA00023288"/>
    </source>
</evidence>
<feature type="domain" description="SF3 helicase" evidence="55">
    <location>
        <begin position="1278"/>
        <end position="1443"/>
    </location>
</feature>
<evidence type="ECO:0000256" key="49">
    <source>
        <dbReference type="ARBA" id="ARBA00059502"/>
    </source>
</evidence>
<dbReference type="SUPFAM" id="SSF50494">
    <property type="entry name" value="Trypsin-like serine proteases"/>
    <property type="match status" value="1"/>
</dbReference>
<dbReference type="GO" id="GO:0006508">
    <property type="term" value="P:proteolysis"/>
    <property type="evidence" value="ECO:0007669"/>
    <property type="project" value="UniProtKB-KW"/>
</dbReference>
<dbReference type="Gene3D" id="1.20.960.20">
    <property type="match status" value="1"/>
</dbReference>
<evidence type="ECO:0000256" key="50">
    <source>
        <dbReference type="ARBA" id="ARBA00062204"/>
    </source>
</evidence>
<dbReference type="Gene3D" id="3.30.70.270">
    <property type="match status" value="2"/>
</dbReference>
<evidence type="ECO:0000256" key="25">
    <source>
        <dbReference type="ARBA" id="ARBA00022771"/>
    </source>
</evidence>
<dbReference type="EMBL" id="LC460463">
    <property type="protein sequence ID" value="BBI37129.1"/>
    <property type="molecule type" value="Genomic_RNA"/>
</dbReference>
<evidence type="ECO:0000256" key="15">
    <source>
        <dbReference type="ARBA" id="ARBA00022561"/>
    </source>
</evidence>
<evidence type="ECO:0000256" key="13">
    <source>
        <dbReference type="ARBA" id="ARBA00022520"/>
    </source>
</evidence>
<evidence type="ECO:0000256" key="10">
    <source>
        <dbReference type="ARBA" id="ARBA00022448"/>
    </source>
</evidence>
<evidence type="ECO:0000256" key="48">
    <source>
        <dbReference type="ARBA" id="ARBA00059332"/>
    </source>
</evidence>
<keyword evidence="16" id="KW-1048">Host nucleus</keyword>
<dbReference type="PROSITE" id="PS50507">
    <property type="entry name" value="RDRP_SSRNA_POS"/>
    <property type="match status" value="1"/>
</dbReference>
<evidence type="ECO:0000256" key="24">
    <source>
        <dbReference type="ARBA" id="ARBA00022741"/>
    </source>
</evidence>
<dbReference type="CDD" id="cd23211">
    <property type="entry name" value="Cardiovirus_RdRp"/>
    <property type="match status" value="1"/>
</dbReference>
<dbReference type="GO" id="GO:0006351">
    <property type="term" value="P:DNA-templated transcription"/>
    <property type="evidence" value="ECO:0007669"/>
    <property type="project" value="InterPro"/>
</dbReference>
<evidence type="ECO:0000256" key="53">
    <source>
        <dbReference type="SAM" id="MobiDB-lite"/>
    </source>
</evidence>
<dbReference type="InterPro" id="IPR043504">
    <property type="entry name" value="Peptidase_S1_PA_chymotrypsin"/>
</dbReference>
<dbReference type="Pfam" id="PF00910">
    <property type="entry name" value="RNA_helicase"/>
    <property type="match status" value="1"/>
</dbReference>
<dbReference type="InterPro" id="IPR004004">
    <property type="entry name" value="Helic/Pol/Pept_Calicivir-typ"/>
</dbReference>
<feature type="domain" description="Peptidase C3" evidence="56">
    <location>
        <begin position="1628"/>
        <end position="1821"/>
    </location>
</feature>
<comment type="function">
    <text evidence="2">VP0 precursor is a component of immature procapsids.</text>
</comment>
<evidence type="ECO:0000256" key="8">
    <source>
        <dbReference type="ARBA" id="ARBA00008303"/>
    </source>
</evidence>
<dbReference type="PROSITE" id="PS51218">
    <property type="entry name" value="SF3_HELICASE_2"/>
    <property type="match status" value="1"/>
</dbReference>
<keyword evidence="17" id="KW-0945">Host-virus interaction</keyword>
<comment type="catalytic activity">
    <reaction evidence="47">
        <text>ATP + H2O = ADP + phosphate + H(+)</text>
        <dbReference type="Rhea" id="RHEA:13065"/>
        <dbReference type="ChEBI" id="CHEBI:15377"/>
        <dbReference type="ChEBI" id="CHEBI:15378"/>
        <dbReference type="ChEBI" id="CHEBI:30616"/>
        <dbReference type="ChEBI" id="CHEBI:43474"/>
        <dbReference type="ChEBI" id="CHEBI:456216"/>
        <dbReference type="EC" id="3.6.4.13"/>
    </reaction>
</comment>
<dbReference type="FunFam" id="3.30.70.270:FF:000046">
    <property type="entry name" value="Genome polyprotein"/>
    <property type="match status" value="1"/>
</dbReference>
<evidence type="ECO:0000256" key="23">
    <source>
        <dbReference type="ARBA" id="ARBA00022723"/>
    </source>
</evidence>
<evidence type="ECO:0000256" key="46">
    <source>
        <dbReference type="ARBA" id="ARBA00045446"/>
    </source>
</evidence>
<dbReference type="InterPro" id="IPR014759">
    <property type="entry name" value="Helicase_SF3_ssRNA_vir"/>
</dbReference>
<comment type="subcellular location">
    <subcellularLocation>
        <location evidence="5">Host cytoplasmic vesicle membrane</location>
        <topology evidence="5">Peripheral membrane protein</topology>
        <orientation evidence="5">Cytoplasmic side</orientation>
    </subcellularLocation>
    <subcellularLocation>
        <location evidence="6">Host nucleus</location>
        <location evidence="6">Host nucleolus</location>
    </subcellularLocation>
    <subcellularLocation>
        <location evidence="7">Virion</location>
    </subcellularLocation>
</comment>
<dbReference type="GO" id="GO:0046718">
    <property type="term" value="P:symbiont entry into host cell"/>
    <property type="evidence" value="ECO:0007669"/>
    <property type="project" value="UniProtKB-KW"/>
</dbReference>
<keyword evidence="34" id="KW-0694">RNA-binding</keyword>
<feature type="region of interest" description="Disordered" evidence="53">
    <location>
        <begin position="69"/>
        <end position="88"/>
    </location>
</feature>
<feature type="domain" description="RdRp catalytic" evidence="54">
    <location>
        <begin position="2063"/>
        <end position="2181"/>
    </location>
</feature>
<comment type="subunit">
    <text evidence="50">Interacts with host RAN; the complex L-RAN recruits cellular kinases responsible for the L-induced nucleocytoplasmic trafficking inhibition. The complex L-RAN can further bind to the host exportins XPO1/CRM1 and CSE1L/CAS. Interacts with the protein 2A. Interacts with host RNASEL; this interaction prevents RNASEL activation by its substrate 2'-5' oligoadenylates.</text>
</comment>
<keyword evidence="37" id="KW-0406">Ion transport</keyword>
<dbReference type="GO" id="GO:0003968">
    <property type="term" value="F:RNA-directed RNA polymerase activity"/>
    <property type="evidence" value="ECO:0007669"/>
    <property type="project" value="UniProtKB-KW"/>
</dbReference>
<dbReference type="Pfam" id="PF22663">
    <property type="entry name" value="Rhv_5"/>
    <property type="match status" value="1"/>
</dbReference>
<dbReference type="FunFam" id="2.60.120.20:FF:000009">
    <property type="entry name" value="Genome polyprotein"/>
    <property type="match status" value="1"/>
</dbReference>
<comment type="function">
    <text evidence="48">Cysteine protease that generates mature viral proteins from the precursor polyprotein. In addition to its proteolytic activity, it binds to viral RNA, and thus influences viral genome replication. RNA and substrate cooperatively bind to the protease. Cleaves host PABP1, this cleavage is important for viral replication.</text>
</comment>
<dbReference type="CDD" id="cd00205">
    <property type="entry name" value="rhv_like"/>
    <property type="match status" value="3"/>
</dbReference>
<dbReference type="FunFam" id="2.60.120.20:FF:000013">
    <property type="entry name" value="Genome polyprotein"/>
    <property type="match status" value="1"/>
</dbReference>
<evidence type="ECO:0000256" key="17">
    <source>
        <dbReference type="ARBA" id="ARBA00022581"/>
    </source>
</evidence>
<dbReference type="GO" id="GO:0019062">
    <property type="term" value="P:virion attachment to host cell"/>
    <property type="evidence" value="ECO:0007669"/>
    <property type="project" value="UniProtKB-KW"/>
</dbReference>